<dbReference type="GO" id="GO:0007018">
    <property type="term" value="P:microtubule-based movement"/>
    <property type="evidence" value="ECO:0007669"/>
    <property type="project" value="InterPro"/>
</dbReference>
<dbReference type="PANTHER" id="PTHR22878:SF73">
    <property type="entry name" value="DYNEIN AXONEMAL HEAVY CHAIN 1"/>
    <property type="match status" value="1"/>
</dbReference>
<accession>A0A6I9NSU9</accession>
<evidence type="ECO:0000313" key="3">
    <source>
        <dbReference type="RefSeq" id="XP_010777541.1"/>
    </source>
</evidence>
<dbReference type="RefSeq" id="XP_010777541.1">
    <property type="nucleotide sequence ID" value="XM_010779239.1"/>
</dbReference>
<reference evidence="3" key="1">
    <citation type="submission" date="2025-08" db="UniProtKB">
        <authorList>
            <consortium name="RefSeq"/>
        </authorList>
    </citation>
    <scope>IDENTIFICATION</scope>
    <source>
        <tissue evidence="3">Muscle</tissue>
    </source>
</reference>
<dbReference type="KEGG" id="ncc:104952424"/>
<dbReference type="Pfam" id="PF17857">
    <property type="entry name" value="AAA_lid_1"/>
    <property type="match status" value="1"/>
</dbReference>
<dbReference type="InterPro" id="IPR041589">
    <property type="entry name" value="DNAH3_AAA_lid_1"/>
</dbReference>
<dbReference type="InterPro" id="IPR027417">
    <property type="entry name" value="P-loop_NTPase"/>
</dbReference>
<dbReference type="PANTHER" id="PTHR22878">
    <property type="entry name" value="DYNEIN HEAVY CHAIN 6, AXONEMAL-LIKE-RELATED"/>
    <property type="match status" value="1"/>
</dbReference>
<dbReference type="GO" id="GO:0030286">
    <property type="term" value="C:dynein complex"/>
    <property type="evidence" value="ECO:0007669"/>
    <property type="project" value="InterPro"/>
</dbReference>
<dbReference type="SUPFAM" id="SSF52540">
    <property type="entry name" value="P-loop containing nucleoside triphosphate hydrolases"/>
    <property type="match status" value="1"/>
</dbReference>
<feature type="domain" description="Dynein heavy chain 3 AAA+ lid" evidence="1">
    <location>
        <begin position="112"/>
        <end position="158"/>
    </location>
</feature>
<dbReference type="Gene3D" id="3.40.50.300">
    <property type="entry name" value="P-loop containing nucleotide triphosphate hydrolases"/>
    <property type="match status" value="1"/>
</dbReference>
<gene>
    <name evidence="3" type="primary">LOC104952424</name>
</gene>
<dbReference type="InterPro" id="IPR026983">
    <property type="entry name" value="DHC"/>
</dbReference>
<dbReference type="GO" id="GO:0045505">
    <property type="term" value="F:dynein intermediate chain binding"/>
    <property type="evidence" value="ECO:0007669"/>
    <property type="project" value="InterPro"/>
</dbReference>
<sequence length="162" mass="18319">MPMLETYGAQPPIELLRQWMDHGGWYDRKQIGTFRQIVDINFACAMGPPGGGRNPITQRFTRHFNFLSFTEMDDASKKTIFSTILGGWMNGCMSKREPGRPVPAIQPLNEHLVDATIRVYSTITSQLLPTPAKSHYTFNLRDLSKVFQGILMAEAGMIEVVR</sequence>
<protein>
    <submittedName>
        <fullName evidence="3">Dynein heavy chain 1, axonemal-like</fullName>
    </submittedName>
</protein>
<dbReference type="OrthoDB" id="5593012at2759"/>
<dbReference type="GO" id="GO:0051959">
    <property type="term" value="F:dynein light intermediate chain binding"/>
    <property type="evidence" value="ECO:0007669"/>
    <property type="project" value="InterPro"/>
</dbReference>
<evidence type="ECO:0000313" key="2">
    <source>
        <dbReference type="Proteomes" id="UP000504611"/>
    </source>
</evidence>
<organism evidence="2 3">
    <name type="scientific">Notothenia coriiceps</name>
    <name type="common">black rockcod</name>
    <dbReference type="NCBI Taxonomy" id="8208"/>
    <lineage>
        <taxon>Eukaryota</taxon>
        <taxon>Metazoa</taxon>
        <taxon>Chordata</taxon>
        <taxon>Craniata</taxon>
        <taxon>Vertebrata</taxon>
        <taxon>Euteleostomi</taxon>
        <taxon>Actinopterygii</taxon>
        <taxon>Neopterygii</taxon>
        <taxon>Teleostei</taxon>
        <taxon>Neoteleostei</taxon>
        <taxon>Acanthomorphata</taxon>
        <taxon>Eupercaria</taxon>
        <taxon>Perciformes</taxon>
        <taxon>Notothenioidei</taxon>
        <taxon>Nototheniidae</taxon>
        <taxon>Notothenia</taxon>
    </lineage>
</organism>
<keyword evidence="2" id="KW-1185">Reference proteome</keyword>
<dbReference type="Proteomes" id="UP000504611">
    <property type="component" value="Unplaced"/>
</dbReference>
<name>A0A6I9NSU9_9TELE</name>
<evidence type="ECO:0000259" key="1">
    <source>
        <dbReference type="Pfam" id="PF17857"/>
    </source>
</evidence>
<dbReference type="GeneID" id="104952424"/>
<proteinExistence type="predicted"/>
<dbReference type="Gene3D" id="1.20.920.30">
    <property type="match status" value="1"/>
</dbReference>
<dbReference type="Pfam" id="PF12775">
    <property type="entry name" value="AAA_7"/>
    <property type="match status" value="1"/>
</dbReference>
<dbReference type="AlphaFoldDB" id="A0A6I9NSU9"/>